<dbReference type="PANTHER" id="PTHR14647:SF87">
    <property type="entry name" value="PUTATIVE-RELATED"/>
    <property type="match status" value="1"/>
</dbReference>
<evidence type="ECO:0000256" key="6">
    <source>
        <dbReference type="ARBA" id="ARBA00022989"/>
    </source>
</evidence>
<dbReference type="InterPro" id="IPR009729">
    <property type="entry name" value="Gal-3-0_sulfotransfrase"/>
</dbReference>
<dbReference type="GO" id="GO:0000139">
    <property type="term" value="C:Golgi membrane"/>
    <property type="evidence" value="ECO:0007669"/>
    <property type="project" value="UniProtKB-SubCell"/>
</dbReference>
<reference evidence="10" key="1">
    <citation type="submission" date="2014-05" db="EMBL/GenBank/DDBJ databases">
        <authorList>
            <person name="Chronopoulou M."/>
        </authorList>
    </citation>
    <scope>NUCLEOTIDE SEQUENCE</scope>
    <source>
        <tissue evidence="10">Whole organism</tissue>
    </source>
</reference>
<proteinExistence type="inferred from homology"/>
<dbReference type="AlphaFoldDB" id="A0A0K2UCL1"/>
<evidence type="ECO:0000256" key="1">
    <source>
        <dbReference type="ARBA" id="ARBA00004323"/>
    </source>
</evidence>
<comment type="similarity">
    <text evidence="2">Belongs to the galactose-3-O-sulfotransferase family.</text>
</comment>
<keyword evidence="4" id="KW-0812">Transmembrane</keyword>
<comment type="subcellular location">
    <subcellularLocation>
        <location evidence="1">Golgi apparatus membrane</location>
        <topology evidence="1">Single-pass type II membrane protein</topology>
    </subcellularLocation>
</comment>
<dbReference type="SUPFAM" id="SSF52540">
    <property type="entry name" value="P-loop containing nucleoside triphosphate hydrolases"/>
    <property type="match status" value="1"/>
</dbReference>
<dbReference type="PANTHER" id="PTHR14647">
    <property type="entry name" value="GALACTOSE-3-O-SULFOTRANSFERASE"/>
    <property type="match status" value="1"/>
</dbReference>
<keyword evidence="6" id="KW-1133">Transmembrane helix</keyword>
<name>A0A0K2UCL1_LEPSM</name>
<dbReference type="Pfam" id="PF06990">
    <property type="entry name" value="Gal-3-0_sulfotr"/>
    <property type="match status" value="1"/>
</dbReference>
<dbReference type="GO" id="GO:0009247">
    <property type="term" value="P:glycolipid biosynthetic process"/>
    <property type="evidence" value="ECO:0007669"/>
    <property type="project" value="InterPro"/>
</dbReference>
<evidence type="ECO:0000256" key="5">
    <source>
        <dbReference type="ARBA" id="ARBA00022968"/>
    </source>
</evidence>
<dbReference type="GO" id="GO:0001733">
    <property type="term" value="F:galactosylceramide sulfotransferase activity"/>
    <property type="evidence" value="ECO:0007669"/>
    <property type="project" value="InterPro"/>
</dbReference>
<evidence type="ECO:0000256" key="7">
    <source>
        <dbReference type="ARBA" id="ARBA00023034"/>
    </source>
</evidence>
<keyword evidence="8" id="KW-0472">Membrane</keyword>
<dbReference type="InterPro" id="IPR027417">
    <property type="entry name" value="P-loop_NTPase"/>
</dbReference>
<keyword evidence="9" id="KW-0325">Glycoprotein</keyword>
<evidence type="ECO:0000256" key="2">
    <source>
        <dbReference type="ARBA" id="ARBA00008124"/>
    </source>
</evidence>
<keyword evidence="3 10" id="KW-0808">Transferase</keyword>
<evidence type="ECO:0000256" key="3">
    <source>
        <dbReference type="ARBA" id="ARBA00022679"/>
    </source>
</evidence>
<keyword evidence="7" id="KW-0333">Golgi apparatus</keyword>
<evidence type="ECO:0000256" key="4">
    <source>
        <dbReference type="ARBA" id="ARBA00022692"/>
    </source>
</evidence>
<dbReference type="OrthoDB" id="514299at2759"/>
<sequence>MNRDLNFVLPQIGNLLGHGFPFRKDYIALTPWAMANISYDIFAIHTVWNQETISEIMKPDTIYITILRDPVELFLSEWDYFEFEAILKTHLDDFVKLNNTKKTKLIQKSGIPQIGENQMLRDLGLPIYSLNNQNAIQKKIEELNRDFHFVMIAEYFDESLVLLKELLCWNFDDIAYLKLNSRNSKAKKKLFTNITKEEVRHSLKSWLLGDYMLYDHFMEKFHNYYIPKIMGNKDLKAEVKVLKQKNTELKDKCVLKTVQESHDINDPKFKLWKENIIGYEMTPECQYYGMKENVFIDVVRNKQTERMKDLYNVTPMGMEALHIQSINDINKKIQEFRIRKLRIP</sequence>
<dbReference type="EMBL" id="HACA01018429">
    <property type="protein sequence ID" value="CDW35790.1"/>
    <property type="molecule type" value="Transcribed_RNA"/>
</dbReference>
<evidence type="ECO:0000256" key="8">
    <source>
        <dbReference type="ARBA" id="ARBA00023136"/>
    </source>
</evidence>
<protein>
    <submittedName>
        <fullName evidence="10">Galactosylceramide sulfotransferaselike [Saccoglossus kowalevskii]</fullName>
    </submittedName>
</protein>
<dbReference type="Gene3D" id="3.40.50.300">
    <property type="entry name" value="P-loop containing nucleotide triphosphate hydrolases"/>
    <property type="match status" value="1"/>
</dbReference>
<keyword evidence="5" id="KW-0735">Signal-anchor</keyword>
<evidence type="ECO:0000313" key="10">
    <source>
        <dbReference type="EMBL" id="CDW35790.1"/>
    </source>
</evidence>
<organism evidence="10">
    <name type="scientific">Lepeophtheirus salmonis</name>
    <name type="common">Salmon louse</name>
    <name type="synonym">Caligus salmonis</name>
    <dbReference type="NCBI Taxonomy" id="72036"/>
    <lineage>
        <taxon>Eukaryota</taxon>
        <taxon>Metazoa</taxon>
        <taxon>Ecdysozoa</taxon>
        <taxon>Arthropoda</taxon>
        <taxon>Crustacea</taxon>
        <taxon>Multicrustacea</taxon>
        <taxon>Hexanauplia</taxon>
        <taxon>Copepoda</taxon>
        <taxon>Siphonostomatoida</taxon>
        <taxon>Caligidae</taxon>
        <taxon>Lepeophtheirus</taxon>
    </lineage>
</organism>
<evidence type="ECO:0000256" key="9">
    <source>
        <dbReference type="ARBA" id="ARBA00023180"/>
    </source>
</evidence>
<accession>A0A0K2UCL1</accession>